<accession>A0ABS7ZRY7</accession>
<dbReference type="CDD" id="cd00130">
    <property type="entry name" value="PAS"/>
    <property type="match status" value="1"/>
</dbReference>
<comment type="caution">
    <text evidence="2">The sequence shown here is derived from an EMBL/GenBank/DDBJ whole genome shotgun (WGS) entry which is preliminary data.</text>
</comment>
<organism evidence="2 3">
    <name type="scientific">Thalassolituus marinus</name>
    <dbReference type="NCBI Taxonomy" id="671053"/>
    <lineage>
        <taxon>Bacteria</taxon>
        <taxon>Pseudomonadati</taxon>
        <taxon>Pseudomonadota</taxon>
        <taxon>Gammaproteobacteria</taxon>
        <taxon>Oceanospirillales</taxon>
        <taxon>Oceanospirillaceae</taxon>
        <taxon>Thalassolituus</taxon>
    </lineage>
</organism>
<feature type="domain" description="PAS" evidence="1">
    <location>
        <begin position="8"/>
        <end position="53"/>
    </location>
</feature>
<evidence type="ECO:0000259" key="1">
    <source>
        <dbReference type="PROSITE" id="PS50112"/>
    </source>
</evidence>
<protein>
    <submittedName>
        <fullName evidence="2">PAS domain-containing protein</fullName>
    </submittedName>
</protein>
<dbReference type="Proteomes" id="UP000714380">
    <property type="component" value="Unassembled WGS sequence"/>
</dbReference>
<dbReference type="Pfam" id="PF08447">
    <property type="entry name" value="PAS_3"/>
    <property type="match status" value="1"/>
</dbReference>
<sequence>MYRPPAITPTDVEHLLKEDELIVSKTDTSSRITYASESFCAISGYASEELLGKPHSIIRHPCMPRAIFNLMWEHLKQEKEFLGYVKNLSRDGSFYWTFASIAPTYDKEEVVGYMSSRRAPTRQALNIIEPIYQRMRQAEMQLPPDQQIPASSALLWQEISREYQSYAEYILSL</sequence>
<dbReference type="InterPro" id="IPR000014">
    <property type="entry name" value="PAS"/>
</dbReference>
<dbReference type="PROSITE" id="PS50112">
    <property type="entry name" value="PAS"/>
    <property type="match status" value="1"/>
</dbReference>
<dbReference type="InterPro" id="IPR035965">
    <property type="entry name" value="PAS-like_dom_sf"/>
</dbReference>
<keyword evidence="3" id="KW-1185">Reference proteome</keyword>
<reference evidence="2 3" key="1">
    <citation type="submission" date="2020-12" db="EMBL/GenBank/DDBJ databases">
        <title>Novel Thalassolituus-related marine hydrocarbonoclastic bacteria mediated algae-derived hydrocarbons mineralization in twilight zone of the northern South China Sea.</title>
        <authorList>
            <person name="Dong C."/>
        </authorList>
    </citation>
    <scope>NUCLEOTIDE SEQUENCE [LARGE SCALE GENOMIC DNA]</scope>
    <source>
        <strain evidence="2 3">IMCC1826</strain>
    </source>
</reference>
<dbReference type="EMBL" id="JAEDAH010000070">
    <property type="protein sequence ID" value="MCA6064375.1"/>
    <property type="molecule type" value="Genomic_DNA"/>
</dbReference>
<evidence type="ECO:0000313" key="3">
    <source>
        <dbReference type="Proteomes" id="UP000714380"/>
    </source>
</evidence>
<dbReference type="SUPFAM" id="SSF55785">
    <property type="entry name" value="PYP-like sensor domain (PAS domain)"/>
    <property type="match status" value="1"/>
</dbReference>
<evidence type="ECO:0000313" key="2">
    <source>
        <dbReference type="EMBL" id="MCA6064375.1"/>
    </source>
</evidence>
<dbReference type="NCBIfam" id="TIGR00229">
    <property type="entry name" value="sensory_box"/>
    <property type="match status" value="1"/>
</dbReference>
<dbReference type="Gene3D" id="3.30.450.20">
    <property type="entry name" value="PAS domain"/>
    <property type="match status" value="1"/>
</dbReference>
<dbReference type="InterPro" id="IPR013655">
    <property type="entry name" value="PAS_fold_3"/>
</dbReference>
<proteinExistence type="predicted"/>
<name>A0ABS7ZRY7_9GAMM</name>
<gene>
    <name evidence="2" type="ORF">I9W95_12225</name>
</gene>
<dbReference type="RefSeq" id="WP_225675294.1">
    <property type="nucleotide sequence ID" value="NZ_JAEDAH010000070.1"/>
</dbReference>